<protein>
    <submittedName>
        <fullName evidence="6">TetR/AcrR family transcriptional regulator</fullName>
    </submittedName>
</protein>
<dbReference type="Gene3D" id="1.10.357.10">
    <property type="entry name" value="Tetracycline Repressor, domain 2"/>
    <property type="match status" value="1"/>
</dbReference>
<feature type="DNA-binding region" description="H-T-H motif" evidence="4">
    <location>
        <begin position="78"/>
        <end position="97"/>
    </location>
</feature>
<evidence type="ECO:0000313" key="6">
    <source>
        <dbReference type="EMBL" id="MBP2369745.1"/>
    </source>
</evidence>
<dbReference type="RefSeq" id="WP_210032210.1">
    <property type="nucleotide sequence ID" value="NZ_JAGINU010000001.1"/>
</dbReference>
<keyword evidence="7" id="KW-1185">Reference proteome</keyword>
<dbReference type="PRINTS" id="PR00455">
    <property type="entry name" value="HTHTETR"/>
</dbReference>
<gene>
    <name evidence="6" type="ORF">JOF36_005441</name>
</gene>
<sequence>MLGAALRSATPSERPYALSAHDLEYMIDEASTVAPEAHGTTDPSPDDGGLGERAARTRSLILKAAQQLFLDRGYSGTRINNITDACGISRAGFYTYFKDKREVFNLLGEESYRDILATVTRWDDIPHPASRADVERWVTEYFAFMDVHGAFIFSSAQSAPPDEDFRESSKRLQMRVAWLLGVNLRNRQTEPTEAPEALGLAVMAMLDLSWYQSRVQRLPVDDGDMIATVAAMIRSTIRTND</sequence>
<dbReference type="InterPro" id="IPR009057">
    <property type="entry name" value="Homeodomain-like_sf"/>
</dbReference>
<dbReference type="EMBL" id="JAGINU010000001">
    <property type="protein sequence ID" value="MBP2369745.1"/>
    <property type="molecule type" value="Genomic_DNA"/>
</dbReference>
<comment type="caution">
    <text evidence="6">The sequence shown here is derived from an EMBL/GenBank/DDBJ whole genome shotgun (WGS) entry which is preliminary data.</text>
</comment>
<reference evidence="6 7" key="1">
    <citation type="submission" date="2021-03" db="EMBL/GenBank/DDBJ databases">
        <title>Sequencing the genomes of 1000 actinobacteria strains.</title>
        <authorList>
            <person name="Klenk H.-P."/>
        </authorList>
    </citation>
    <scope>NUCLEOTIDE SEQUENCE [LARGE SCALE GENOMIC DNA]</scope>
    <source>
        <strain evidence="6 7">DSM 45256</strain>
    </source>
</reference>
<proteinExistence type="predicted"/>
<evidence type="ECO:0000256" key="1">
    <source>
        <dbReference type="ARBA" id="ARBA00023015"/>
    </source>
</evidence>
<dbReference type="PANTHER" id="PTHR30055:SF234">
    <property type="entry name" value="HTH-TYPE TRANSCRIPTIONAL REGULATOR BETI"/>
    <property type="match status" value="1"/>
</dbReference>
<dbReference type="Proteomes" id="UP001519295">
    <property type="component" value="Unassembled WGS sequence"/>
</dbReference>
<keyword evidence="1" id="KW-0805">Transcription regulation</keyword>
<evidence type="ECO:0000256" key="4">
    <source>
        <dbReference type="PROSITE-ProRule" id="PRU00335"/>
    </source>
</evidence>
<evidence type="ECO:0000259" key="5">
    <source>
        <dbReference type="PROSITE" id="PS50977"/>
    </source>
</evidence>
<evidence type="ECO:0000256" key="2">
    <source>
        <dbReference type="ARBA" id="ARBA00023125"/>
    </source>
</evidence>
<name>A0ABS4W0Q5_9PSEU</name>
<dbReference type="PROSITE" id="PS50977">
    <property type="entry name" value="HTH_TETR_2"/>
    <property type="match status" value="1"/>
</dbReference>
<dbReference type="Pfam" id="PF00440">
    <property type="entry name" value="TetR_N"/>
    <property type="match status" value="1"/>
</dbReference>
<dbReference type="PANTHER" id="PTHR30055">
    <property type="entry name" value="HTH-TYPE TRANSCRIPTIONAL REGULATOR RUTR"/>
    <property type="match status" value="1"/>
</dbReference>
<keyword evidence="3" id="KW-0804">Transcription</keyword>
<dbReference type="InterPro" id="IPR001647">
    <property type="entry name" value="HTH_TetR"/>
</dbReference>
<dbReference type="InterPro" id="IPR050109">
    <property type="entry name" value="HTH-type_TetR-like_transc_reg"/>
</dbReference>
<organism evidence="6 7">
    <name type="scientific">Pseudonocardia parietis</name>
    <dbReference type="NCBI Taxonomy" id="570936"/>
    <lineage>
        <taxon>Bacteria</taxon>
        <taxon>Bacillati</taxon>
        <taxon>Actinomycetota</taxon>
        <taxon>Actinomycetes</taxon>
        <taxon>Pseudonocardiales</taxon>
        <taxon>Pseudonocardiaceae</taxon>
        <taxon>Pseudonocardia</taxon>
    </lineage>
</organism>
<accession>A0ABS4W0Q5</accession>
<evidence type="ECO:0000256" key="3">
    <source>
        <dbReference type="ARBA" id="ARBA00023163"/>
    </source>
</evidence>
<feature type="domain" description="HTH tetR-type" evidence="5">
    <location>
        <begin position="55"/>
        <end position="115"/>
    </location>
</feature>
<evidence type="ECO:0000313" key="7">
    <source>
        <dbReference type="Proteomes" id="UP001519295"/>
    </source>
</evidence>
<keyword evidence="2 4" id="KW-0238">DNA-binding</keyword>
<dbReference type="SUPFAM" id="SSF46689">
    <property type="entry name" value="Homeodomain-like"/>
    <property type="match status" value="1"/>
</dbReference>